<evidence type="ECO:0000256" key="4">
    <source>
        <dbReference type="SAM" id="SignalP"/>
    </source>
</evidence>
<evidence type="ECO:0000256" key="2">
    <source>
        <dbReference type="ARBA" id="ARBA00022801"/>
    </source>
</evidence>
<feature type="signal peptide" evidence="4">
    <location>
        <begin position="1"/>
        <end position="18"/>
    </location>
</feature>
<dbReference type="PANTHER" id="PTHR45648:SF13">
    <property type="entry name" value="OS02G0290900 PROTEIN"/>
    <property type="match status" value="1"/>
</dbReference>
<evidence type="ECO:0000256" key="1">
    <source>
        <dbReference type="ARBA" id="ARBA00008668"/>
    </source>
</evidence>
<dbReference type="InterPro" id="IPR001087">
    <property type="entry name" value="GDSL"/>
</dbReference>
<evidence type="ECO:0000256" key="3">
    <source>
        <dbReference type="ARBA" id="ARBA00022963"/>
    </source>
</evidence>
<evidence type="ECO:0000313" key="5">
    <source>
        <dbReference type="EMBL" id="KAF3333100.1"/>
    </source>
</evidence>
<dbReference type="SUPFAM" id="SSF52266">
    <property type="entry name" value="SGNH hydrolase"/>
    <property type="match status" value="1"/>
</dbReference>
<dbReference type="CDD" id="cd01837">
    <property type="entry name" value="SGNH_plant_lipase_like"/>
    <property type="match status" value="1"/>
</dbReference>
<proteinExistence type="inferred from homology"/>
<dbReference type="Proteomes" id="UP000623129">
    <property type="component" value="Unassembled WGS sequence"/>
</dbReference>
<organism evidence="5 6">
    <name type="scientific">Carex littledalei</name>
    <dbReference type="NCBI Taxonomy" id="544730"/>
    <lineage>
        <taxon>Eukaryota</taxon>
        <taxon>Viridiplantae</taxon>
        <taxon>Streptophyta</taxon>
        <taxon>Embryophyta</taxon>
        <taxon>Tracheophyta</taxon>
        <taxon>Spermatophyta</taxon>
        <taxon>Magnoliopsida</taxon>
        <taxon>Liliopsida</taxon>
        <taxon>Poales</taxon>
        <taxon>Cyperaceae</taxon>
        <taxon>Cyperoideae</taxon>
        <taxon>Cariceae</taxon>
        <taxon>Carex</taxon>
        <taxon>Carex subgen. Euthyceras</taxon>
    </lineage>
</organism>
<dbReference type="EMBL" id="SWLB01000010">
    <property type="protein sequence ID" value="KAF3333100.1"/>
    <property type="molecule type" value="Genomic_DNA"/>
</dbReference>
<keyword evidence="2" id="KW-0378">Hydrolase</keyword>
<keyword evidence="3" id="KW-0442">Lipid degradation</keyword>
<dbReference type="GO" id="GO:0016042">
    <property type="term" value="P:lipid catabolic process"/>
    <property type="evidence" value="ECO:0007669"/>
    <property type="project" value="UniProtKB-KW"/>
</dbReference>
<name>A0A833QUP3_9POAL</name>
<comment type="caution">
    <text evidence="5">The sequence shown here is derived from an EMBL/GenBank/DDBJ whole genome shotgun (WGS) entry which is preliminary data.</text>
</comment>
<dbReference type="Pfam" id="PF00657">
    <property type="entry name" value="Lipase_GDSL"/>
    <property type="match status" value="1"/>
</dbReference>
<comment type="similarity">
    <text evidence="1">Belongs to the 'GDSL' lipolytic enzyme family.</text>
</comment>
<feature type="chain" id="PRO_5032390313" evidence="4">
    <location>
        <begin position="19"/>
        <end position="369"/>
    </location>
</feature>
<accession>A0A833QUP3</accession>
<keyword evidence="4" id="KW-0732">Signal</keyword>
<reference evidence="5" key="1">
    <citation type="submission" date="2020-01" db="EMBL/GenBank/DDBJ databases">
        <title>Genome sequence of Kobresia littledalei, the first chromosome-level genome in the family Cyperaceae.</title>
        <authorList>
            <person name="Qu G."/>
        </authorList>
    </citation>
    <scope>NUCLEOTIDE SEQUENCE</scope>
    <source>
        <strain evidence="5">C.B.Clarke</strain>
        <tissue evidence="5">Leaf</tissue>
    </source>
</reference>
<gene>
    <name evidence="5" type="ORF">FCM35_KLT00791</name>
</gene>
<dbReference type="AlphaFoldDB" id="A0A833QUP3"/>
<protein>
    <submittedName>
        <fullName evidence="5">GDSL esterase/lipase 7</fullName>
    </submittedName>
</protein>
<dbReference type="InterPro" id="IPR035669">
    <property type="entry name" value="SGNH_plant_lipase-like"/>
</dbReference>
<dbReference type="InterPro" id="IPR051058">
    <property type="entry name" value="GDSL_Est/Lipase"/>
</dbReference>
<dbReference type="Gene3D" id="3.40.50.1110">
    <property type="entry name" value="SGNH hydrolase"/>
    <property type="match status" value="1"/>
</dbReference>
<keyword evidence="3" id="KW-0443">Lipid metabolism</keyword>
<dbReference type="OrthoDB" id="1600564at2759"/>
<dbReference type="PANTHER" id="PTHR45648">
    <property type="entry name" value="GDSL LIPASE/ACYLHYDROLASE FAMILY PROTEIN (AFU_ORTHOLOGUE AFUA_4G14700)"/>
    <property type="match status" value="1"/>
</dbReference>
<dbReference type="GO" id="GO:0016788">
    <property type="term" value="F:hydrolase activity, acting on ester bonds"/>
    <property type="evidence" value="ECO:0007669"/>
    <property type="project" value="InterPro"/>
</dbReference>
<dbReference type="InterPro" id="IPR036514">
    <property type="entry name" value="SGNH_hydro_sf"/>
</dbReference>
<evidence type="ECO:0000313" key="6">
    <source>
        <dbReference type="Proteomes" id="UP000623129"/>
    </source>
</evidence>
<sequence>MAPMLLFFFLLFPPLSLQVHCQLTSSPSSVVPLAPALFVIGDSTVDCGTNNHLFTLARADRLPYGRDFDTRRPTGRFSNGRVVVDYLALRLKLPFVRPYLGLSGKVEELVRGVNYASAGAGALFASGSDLGMHISLTEQMQQVHDTYERLELSLGEAAAADLFAKSIFYISIGSNDFIHYYFRNTTNVRSLFLPWEFNQLLVDTIKHELKNLYNLNARKVVVMGLPPIGCTPHYLWEYDSVYGDCVEQINNMIVQLNFAMTYMVHKLNIELHGATFTFCDTFEGSMDIFRNRDRYGFVSTTDACCGLGKYGGMVMCLFPEMACKNATNHVWWDEFHPTEAVNLILADDVWSGKHIDMCLPMNLRDMIET</sequence>
<keyword evidence="6" id="KW-1185">Reference proteome</keyword>